<organism evidence="9 10">
    <name type="scientific">Pyricularia grisea</name>
    <name type="common">Crabgrass-specific blast fungus</name>
    <name type="synonym">Magnaporthe grisea</name>
    <dbReference type="NCBI Taxonomy" id="148305"/>
    <lineage>
        <taxon>Eukaryota</taxon>
        <taxon>Fungi</taxon>
        <taxon>Dikarya</taxon>
        <taxon>Ascomycota</taxon>
        <taxon>Pezizomycotina</taxon>
        <taxon>Sordariomycetes</taxon>
        <taxon>Sordariomycetidae</taxon>
        <taxon>Magnaporthales</taxon>
        <taxon>Pyriculariaceae</taxon>
        <taxon>Pyricularia</taxon>
    </lineage>
</organism>
<dbReference type="GO" id="GO:0006508">
    <property type="term" value="P:proteolysis"/>
    <property type="evidence" value="ECO:0007669"/>
    <property type="project" value="UniProtKB-KW"/>
</dbReference>
<dbReference type="CDD" id="cd11008">
    <property type="entry name" value="M35_deuterolysin_like"/>
    <property type="match status" value="1"/>
</dbReference>
<keyword evidence="4" id="KW-0479">Metal-binding</keyword>
<evidence type="ECO:0000256" key="5">
    <source>
        <dbReference type="ARBA" id="ARBA00022801"/>
    </source>
</evidence>
<evidence type="ECO:0000259" key="8">
    <source>
        <dbReference type="Pfam" id="PF14521"/>
    </source>
</evidence>
<dbReference type="InterPro" id="IPR029463">
    <property type="entry name" value="Lys_MEP"/>
</dbReference>
<dbReference type="RefSeq" id="XP_030978634.1">
    <property type="nucleotide sequence ID" value="XM_031128764.1"/>
</dbReference>
<gene>
    <name evidence="10" type="ORF">PgNI_08773</name>
</gene>
<evidence type="ECO:0000256" key="6">
    <source>
        <dbReference type="ARBA" id="ARBA00022833"/>
    </source>
</evidence>
<accession>A0A6P8AUV3</accession>
<keyword evidence="7" id="KW-0482">Metalloprotease</keyword>
<keyword evidence="6" id="KW-0862">Zinc</keyword>
<protein>
    <recommendedName>
        <fullName evidence="8">Lysine-specific metallo-endopeptidase domain-containing protein</fullName>
    </recommendedName>
</protein>
<dbReference type="AlphaFoldDB" id="A0A6P8AUV3"/>
<dbReference type="Proteomes" id="UP000515153">
    <property type="component" value="Chromosome V"/>
</dbReference>
<evidence type="ECO:0000256" key="4">
    <source>
        <dbReference type="ARBA" id="ARBA00022723"/>
    </source>
</evidence>
<name>A0A6P8AUV3_PYRGI</name>
<sequence length="175" mass="19520">MVAISQLLAAIPNVTFVSPNILQSHDQTLLKRATFDDTCTSDQKATIGLAASNCRTLAQHGADAARNDQEKVLLYFKTSNPRSIQTIVQTFDKVYDECNVSGGENTITCYDDWNACSERTLAHTIRHKKKITICPLFFTLPEIASYYGERSQANVMLHEVTHLRSGKKLYSTFGV</sequence>
<feature type="domain" description="Lysine-specific metallo-endopeptidase" evidence="8">
    <location>
        <begin position="63"/>
        <end position="164"/>
    </location>
</feature>
<dbReference type="GO" id="GO:0046872">
    <property type="term" value="F:metal ion binding"/>
    <property type="evidence" value="ECO:0007669"/>
    <property type="project" value="UniProtKB-KW"/>
</dbReference>
<dbReference type="Gene3D" id="3.40.390.10">
    <property type="entry name" value="Collagenase (Catalytic Domain)"/>
    <property type="match status" value="1"/>
</dbReference>
<comment type="similarity">
    <text evidence="2">Belongs to the peptidase M35 family.</text>
</comment>
<evidence type="ECO:0000256" key="7">
    <source>
        <dbReference type="ARBA" id="ARBA00023049"/>
    </source>
</evidence>
<evidence type="ECO:0000256" key="1">
    <source>
        <dbReference type="ARBA" id="ARBA00001947"/>
    </source>
</evidence>
<keyword evidence="3" id="KW-0645">Protease</keyword>
<dbReference type="InterPro" id="IPR050414">
    <property type="entry name" value="Fungal_M35_metalloproteases"/>
</dbReference>
<evidence type="ECO:0000256" key="2">
    <source>
        <dbReference type="ARBA" id="ARBA00010279"/>
    </source>
</evidence>
<reference evidence="10" key="2">
    <citation type="submission" date="2019-10" db="EMBL/GenBank/DDBJ databases">
        <authorList>
            <consortium name="NCBI Genome Project"/>
        </authorList>
    </citation>
    <scope>NUCLEOTIDE SEQUENCE</scope>
    <source>
        <strain evidence="10">NI907</strain>
    </source>
</reference>
<dbReference type="InterPro" id="IPR024079">
    <property type="entry name" value="MetalloPept_cat_dom_sf"/>
</dbReference>
<evidence type="ECO:0000313" key="9">
    <source>
        <dbReference type="Proteomes" id="UP000515153"/>
    </source>
</evidence>
<keyword evidence="9" id="KW-1185">Reference proteome</keyword>
<proteinExistence type="inferred from homology"/>
<dbReference type="Pfam" id="PF14521">
    <property type="entry name" value="Aspzincin_M35"/>
    <property type="match status" value="1"/>
</dbReference>
<reference evidence="9 10" key="1">
    <citation type="journal article" date="2019" name="Mol. Biol. Evol.">
        <title>Blast fungal genomes show frequent chromosomal changes, gene gains and losses, and effector gene turnover.</title>
        <authorList>
            <person name="Gomez Luciano L.B."/>
            <person name="Jason Tsai I."/>
            <person name="Chuma I."/>
            <person name="Tosa Y."/>
            <person name="Chen Y.H."/>
            <person name="Li J.Y."/>
            <person name="Li M.Y."/>
            <person name="Jade Lu M.Y."/>
            <person name="Nakayashiki H."/>
            <person name="Li W.H."/>
        </authorList>
    </citation>
    <scope>NUCLEOTIDE SEQUENCE [LARGE SCALE GENOMIC DNA]</scope>
    <source>
        <strain evidence="9 10">NI907</strain>
    </source>
</reference>
<dbReference type="GO" id="GO:0004222">
    <property type="term" value="F:metalloendopeptidase activity"/>
    <property type="evidence" value="ECO:0007669"/>
    <property type="project" value="InterPro"/>
</dbReference>
<dbReference type="PANTHER" id="PTHR37016">
    <property type="match status" value="1"/>
</dbReference>
<comment type="cofactor">
    <cofactor evidence="1">
        <name>Zn(2+)</name>
        <dbReference type="ChEBI" id="CHEBI:29105"/>
    </cofactor>
</comment>
<dbReference type="SUPFAM" id="SSF55486">
    <property type="entry name" value="Metalloproteases ('zincins'), catalytic domain"/>
    <property type="match status" value="1"/>
</dbReference>
<dbReference type="KEGG" id="pgri:PgNI_08773"/>
<reference evidence="10" key="3">
    <citation type="submission" date="2025-08" db="UniProtKB">
        <authorList>
            <consortium name="RefSeq"/>
        </authorList>
    </citation>
    <scope>IDENTIFICATION</scope>
    <source>
        <strain evidence="10">NI907</strain>
    </source>
</reference>
<evidence type="ECO:0000256" key="3">
    <source>
        <dbReference type="ARBA" id="ARBA00022670"/>
    </source>
</evidence>
<dbReference type="PANTHER" id="PTHR37016:SF3">
    <property type="entry name" value="NEUTRAL PROTEASE 2-RELATED"/>
    <property type="match status" value="1"/>
</dbReference>
<dbReference type="GeneID" id="41963672"/>
<keyword evidence="5" id="KW-0378">Hydrolase</keyword>
<evidence type="ECO:0000313" key="10">
    <source>
        <dbReference type="RefSeq" id="XP_030978634.1"/>
    </source>
</evidence>